<dbReference type="Proteomes" id="UP000297641">
    <property type="component" value="Unassembled WGS sequence"/>
</dbReference>
<dbReference type="AlphaFoldDB" id="A0A7I0HSB4"/>
<dbReference type="RefSeq" id="WP_135771151.1">
    <property type="nucleotide sequence ID" value="NZ_RQFT01000009.1"/>
</dbReference>
<organism evidence="1 2">
    <name type="scientific">Leptospira bouyouniensis</name>
    <dbReference type="NCBI Taxonomy" id="2484911"/>
    <lineage>
        <taxon>Bacteria</taxon>
        <taxon>Pseudomonadati</taxon>
        <taxon>Spirochaetota</taxon>
        <taxon>Spirochaetia</taxon>
        <taxon>Leptospirales</taxon>
        <taxon>Leptospiraceae</taxon>
        <taxon>Leptospira</taxon>
    </lineage>
</organism>
<accession>A0A7I0HSB4</accession>
<dbReference type="EMBL" id="RQFT01000009">
    <property type="protein sequence ID" value="TGL05020.1"/>
    <property type="molecule type" value="Genomic_DNA"/>
</dbReference>
<evidence type="ECO:0008006" key="3">
    <source>
        <dbReference type="Google" id="ProtNLM"/>
    </source>
</evidence>
<proteinExistence type="predicted"/>
<sequence length="144" mass="16174">MARDKVWVDCPICGEEKSMEFRKNQVFKVSNKDIGEINVGGLSGYFCKSCSEGFYDISSRNKIKFAISEAKAKALSEIVKAAEVETITRLAKELHTSKTYAIQAMREGKVSSVFVAGEMRPFKKSIEQAKALYLARKKKKLVNH</sequence>
<evidence type="ECO:0000313" key="2">
    <source>
        <dbReference type="Proteomes" id="UP000297641"/>
    </source>
</evidence>
<reference evidence="1 2" key="1">
    <citation type="journal article" date="2019" name="PLoS Negl. Trop. Dis.">
        <title>Revisiting the worldwide diversity of Leptospira species in the environment.</title>
        <authorList>
            <person name="Vincent A.T."/>
            <person name="Schiettekatte O."/>
            <person name="Bourhy P."/>
            <person name="Veyrier F.J."/>
            <person name="Picardeau M."/>
        </authorList>
    </citation>
    <scope>NUCLEOTIDE SEQUENCE [LARGE SCALE GENOMIC DNA]</scope>
    <source>
        <strain evidence="1 2">201800273</strain>
    </source>
</reference>
<name>A0A7I0HSB4_9LEPT</name>
<dbReference type="Gene3D" id="3.10.20.860">
    <property type="match status" value="1"/>
</dbReference>
<comment type="caution">
    <text evidence="1">The sequence shown here is derived from an EMBL/GenBank/DDBJ whole genome shotgun (WGS) entry which is preliminary data.</text>
</comment>
<protein>
    <recommendedName>
        <fullName evidence="3">YgiT-type zinc finger protein</fullName>
    </recommendedName>
</protein>
<gene>
    <name evidence="1" type="ORF">EHQ43_10290</name>
</gene>
<evidence type="ECO:0000313" key="1">
    <source>
        <dbReference type="EMBL" id="TGL05020.1"/>
    </source>
</evidence>